<organism evidence="3 4">
    <name type="scientific">Chitiniphilus shinanonensis</name>
    <dbReference type="NCBI Taxonomy" id="553088"/>
    <lineage>
        <taxon>Bacteria</taxon>
        <taxon>Pseudomonadati</taxon>
        <taxon>Pseudomonadota</taxon>
        <taxon>Betaproteobacteria</taxon>
        <taxon>Neisseriales</taxon>
        <taxon>Chitinibacteraceae</taxon>
        <taxon>Chitiniphilus</taxon>
    </lineage>
</organism>
<protein>
    <recommendedName>
        <fullName evidence="2">Putative regulatory protein FmdB zinc ribbon domain-containing protein</fullName>
    </recommendedName>
</protein>
<feature type="domain" description="Putative regulatory protein FmdB zinc ribbon" evidence="2">
    <location>
        <begin position="1"/>
        <end position="42"/>
    </location>
</feature>
<name>A0ABQ6C146_9NEIS</name>
<dbReference type="PANTHER" id="PTHR34404">
    <property type="entry name" value="REGULATORY PROTEIN, FMDB FAMILY"/>
    <property type="match status" value="1"/>
</dbReference>
<sequence>MPIYAYRCTACGFEDEHIQKMADSPLTECPSCHAASYAKKLTAAGFQLKGSGWYATDFKGGASSGASSASESTGASSAGGACGTGTCGCH</sequence>
<dbReference type="NCBIfam" id="TIGR02605">
    <property type="entry name" value="CxxC_CxxC_SSSS"/>
    <property type="match status" value="1"/>
</dbReference>
<accession>A0ABQ6C146</accession>
<keyword evidence="4" id="KW-1185">Reference proteome</keyword>
<dbReference type="RefSeq" id="WP_018748730.1">
    <property type="nucleotide sequence ID" value="NZ_BAABUF010000037.1"/>
</dbReference>
<dbReference type="EMBL" id="BSOZ01000075">
    <property type="protein sequence ID" value="GLS05913.1"/>
    <property type="molecule type" value="Genomic_DNA"/>
</dbReference>
<feature type="compositionally biased region" description="Gly residues" evidence="1">
    <location>
        <begin position="80"/>
        <end position="90"/>
    </location>
</feature>
<evidence type="ECO:0000256" key="1">
    <source>
        <dbReference type="SAM" id="MobiDB-lite"/>
    </source>
</evidence>
<dbReference type="PANTHER" id="PTHR34404:SF2">
    <property type="entry name" value="CONSERVED SERINE RICH PROTEIN"/>
    <property type="match status" value="1"/>
</dbReference>
<dbReference type="SMART" id="SM00834">
    <property type="entry name" value="CxxC_CXXC_SSSS"/>
    <property type="match status" value="1"/>
</dbReference>
<dbReference type="Pfam" id="PF09723">
    <property type="entry name" value="Zn_ribbon_8"/>
    <property type="match status" value="1"/>
</dbReference>
<evidence type="ECO:0000313" key="4">
    <source>
        <dbReference type="Proteomes" id="UP001156836"/>
    </source>
</evidence>
<dbReference type="InterPro" id="IPR013429">
    <property type="entry name" value="Regulatory_FmdB_Zinc_ribbon"/>
</dbReference>
<evidence type="ECO:0000259" key="2">
    <source>
        <dbReference type="SMART" id="SM00834"/>
    </source>
</evidence>
<comment type="caution">
    <text evidence="3">The sequence shown here is derived from an EMBL/GenBank/DDBJ whole genome shotgun (WGS) entry which is preliminary data.</text>
</comment>
<dbReference type="Proteomes" id="UP001156836">
    <property type="component" value="Unassembled WGS sequence"/>
</dbReference>
<feature type="region of interest" description="Disordered" evidence="1">
    <location>
        <begin position="60"/>
        <end position="90"/>
    </location>
</feature>
<reference evidence="4" key="1">
    <citation type="journal article" date="2019" name="Int. J. Syst. Evol. Microbiol.">
        <title>The Global Catalogue of Microorganisms (GCM) 10K type strain sequencing project: providing services to taxonomists for standard genome sequencing and annotation.</title>
        <authorList>
            <consortium name="The Broad Institute Genomics Platform"/>
            <consortium name="The Broad Institute Genome Sequencing Center for Infectious Disease"/>
            <person name="Wu L."/>
            <person name="Ma J."/>
        </authorList>
    </citation>
    <scope>NUCLEOTIDE SEQUENCE [LARGE SCALE GENOMIC DNA]</scope>
    <source>
        <strain evidence="4">NBRC 104970</strain>
    </source>
</reference>
<evidence type="ECO:0000313" key="3">
    <source>
        <dbReference type="EMBL" id="GLS05913.1"/>
    </source>
</evidence>
<proteinExistence type="predicted"/>
<feature type="compositionally biased region" description="Low complexity" evidence="1">
    <location>
        <begin position="60"/>
        <end position="79"/>
    </location>
</feature>
<gene>
    <name evidence="3" type="ORF">GCM10007860_30760</name>
</gene>